<dbReference type="OrthoDB" id="9766673at2"/>
<feature type="domain" description="HTH cro/C1-type" evidence="1">
    <location>
        <begin position="9"/>
        <end position="63"/>
    </location>
</feature>
<dbReference type="CDD" id="cd00093">
    <property type="entry name" value="HTH_XRE"/>
    <property type="match status" value="1"/>
</dbReference>
<dbReference type="EMBL" id="CYZU01000012">
    <property type="protein sequence ID" value="CUO25057.1"/>
    <property type="molecule type" value="Genomic_DNA"/>
</dbReference>
<dbReference type="PANTHER" id="PTHR34825:SF1">
    <property type="entry name" value="AAA-ATPASE-LIKE DOMAIN-CONTAINING PROTEIN"/>
    <property type="match status" value="1"/>
</dbReference>
<dbReference type="STRING" id="39482.ERS852491_01680"/>
<dbReference type="Pfam" id="PF08011">
    <property type="entry name" value="PDDEXK_9"/>
    <property type="match status" value="1"/>
</dbReference>
<dbReference type="Pfam" id="PF09820">
    <property type="entry name" value="AAA-ATPase_like"/>
    <property type="match status" value="1"/>
</dbReference>
<organism evidence="2 3">
    <name type="scientific">Faecalicatena contorta</name>
    <dbReference type="NCBI Taxonomy" id="39482"/>
    <lineage>
        <taxon>Bacteria</taxon>
        <taxon>Bacillati</taxon>
        <taxon>Bacillota</taxon>
        <taxon>Clostridia</taxon>
        <taxon>Lachnospirales</taxon>
        <taxon>Lachnospiraceae</taxon>
        <taxon>Faecalicatena</taxon>
    </lineage>
</organism>
<protein>
    <submittedName>
        <fullName evidence="2">Predicted transcriptional regulator</fullName>
    </submittedName>
</protein>
<dbReference type="InterPro" id="IPR018631">
    <property type="entry name" value="AAA-ATPase-like_dom"/>
</dbReference>
<gene>
    <name evidence="2" type="ORF">ERS852491_01680</name>
</gene>
<dbReference type="AlphaFoldDB" id="A0A174DIN3"/>
<evidence type="ECO:0000313" key="3">
    <source>
        <dbReference type="Proteomes" id="UP000095544"/>
    </source>
</evidence>
<evidence type="ECO:0000313" key="2">
    <source>
        <dbReference type="EMBL" id="CUO25057.1"/>
    </source>
</evidence>
<sequence length="643" mass="74283">MKTKFNHCLTALRSKKGCTQTWMAEQLGISRSTYSNYEAGKRAPDFETLERIADVLECSIDELFGRNNNSGTAVFKEEKAPYCITPRISGKKMTQKLGIGVQDFRKLREWNSYYVDKTGMIREFLESNMEVTLITRPRRFGKTLNMSMIAEFFDCTKESRGLFEGTYIGQTEAMRECNQHPVIFLSFLNAKGESEKELLGRVCDVLALEYERYWAILHDNRTDPFRREKIDKIYAALTNHIMNETEKEMVSFAIAELCRTLQEYYNDKVFLFIDEYDTPFISASVNGYYKEVRGFLSALFSSALKGNTALDKAVLTGIQRIAKGNIFSGLNNISVCTVNDPEYAQYFGFTEDETEELLSYYGMELTEAVRRMYDGYLFGEIHMYNPWSVIFYASRKKLHPYWVNTGENSIIEHAMDLCGDDFHREYKKLLEQGSVSVMVELDTSFFEKPGKAALWGMLINAGMVTVGEEIRKNLCIVRIPNEEVSEAFQRLTAHCLRVEYDDMADLVNYLRTGDMEEFVYRYQKVILTLPSYHDLKDENSYHMMMLGMCACLYGEYEIKSNRESGEGRSDIILRALRDEEPNIILEFKYTKDHNQNLEKLAQDALNQIRNKKYDAEMKGPICYIGLAHCGKKAKVVWLNTGQN</sequence>
<dbReference type="InterPro" id="IPR001387">
    <property type="entry name" value="Cro/C1-type_HTH"/>
</dbReference>
<dbReference type="PANTHER" id="PTHR34825">
    <property type="entry name" value="CONSERVED PROTEIN, WITH A WEAK D-GALACTARATE DEHYDRATASE/ALTRONATE HYDROLASE DOMAIN"/>
    <property type="match status" value="1"/>
</dbReference>
<evidence type="ECO:0000259" key="1">
    <source>
        <dbReference type="PROSITE" id="PS50943"/>
    </source>
</evidence>
<dbReference type="Pfam" id="PF01381">
    <property type="entry name" value="HTH_3"/>
    <property type="match status" value="1"/>
</dbReference>
<dbReference type="SUPFAM" id="SSF47413">
    <property type="entry name" value="lambda repressor-like DNA-binding domains"/>
    <property type="match status" value="1"/>
</dbReference>
<dbReference type="Proteomes" id="UP000095544">
    <property type="component" value="Unassembled WGS sequence"/>
</dbReference>
<proteinExistence type="predicted"/>
<name>A0A174DIN3_9FIRM</name>
<dbReference type="InterPro" id="IPR010982">
    <property type="entry name" value="Lambda_DNA-bd_dom_sf"/>
</dbReference>
<dbReference type="InterPro" id="IPR012547">
    <property type="entry name" value="PDDEXK_9"/>
</dbReference>
<dbReference type="RefSeq" id="WP_055152542.1">
    <property type="nucleotide sequence ID" value="NZ_CYZU01000012.1"/>
</dbReference>
<accession>A0A174DIN3</accession>
<dbReference type="Gene3D" id="1.10.260.40">
    <property type="entry name" value="lambda repressor-like DNA-binding domains"/>
    <property type="match status" value="1"/>
</dbReference>
<dbReference type="SMART" id="SM00530">
    <property type="entry name" value="HTH_XRE"/>
    <property type="match status" value="1"/>
</dbReference>
<reference evidence="2 3" key="1">
    <citation type="submission" date="2015-09" db="EMBL/GenBank/DDBJ databases">
        <authorList>
            <consortium name="Pathogen Informatics"/>
        </authorList>
    </citation>
    <scope>NUCLEOTIDE SEQUENCE [LARGE SCALE GENOMIC DNA]</scope>
    <source>
        <strain evidence="2 3">2789STDY5834876</strain>
    </source>
</reference>
<dbReference type="PROSITE" id="PS50943">
    <property type="entry name" value="HTH_CROC1"/>
    <property type="match status" value="1"/>
</dbReference>
<dbReference type="GO" id="GO:0003677">
    <property type="term" value="F:DNA binding"/>
    <property type="evidence" value="ECO:0007669"/>
    <property type="project" value="InterPro"/>
</dbReference>